<feature type="region of interest" description="Disordered" evidence="1">
    <location>
        <begin position="74"/>
        <end position="95"/>
    </location>
</feature>
<evidence type="ECO:0000256" key="1">
    <source>
        <dbReference type="SAM" id="MobiDB-lite"/>
    </source>
</evidence>
<keyword evidence="3" id="KW-1185">Reference proteome</keyword>
<proteinExistence type="predicted"/>
<evidence type="ECO:0000313" key="3">
    <source>
        <dbReference type="Proteomes" id="UP001458880"/>
    </source>
</evidence>
<dbReference type="EMBL" id="JASPKY010000529">
    <property type="protein sequence ID" value="KAK9693873.1"/>
    <property type="molecule type" value="Genomic_DNA"/>
</dbReference>
<reference evidence="2 3" key="1">
    <citation type="journal article" date="2024" name="BMC Genomics">
        <title>De novo assembly and annotation of Popillia japonica's genome with initial clues to its potential as an invasive pest.</title>
        <authorList>
            <person name="Cucini C."/>
            <person name="Boschi S."/>
            <person name="Funari R."/>
            <person name="Cardaioli E."/>
            <person name="Iannotti N."/>
            <person name="Marturano G."/>
            <person name="Paoli F."/>
            <person name="Bruttini M."/>
            <person name="Carapelli A."/>
            <person name="Frati F."/>
            <person name="Nardi F."/>
        </authorList>
    </citation>
    <scope>NUCLEOTIDE SEQUENCE [LARGE SCALE GENOMIC DNA]</scope>
    <source>
        <strain evidence="2">DMR45628</strain>
    </source>
</reference>
<name>A0AAW1IV67_POPJA</name>
<sequence>NTLTPRYDPKPYTVCEIKGIQVKAKREDHIIVRNASFFKHFLESSTHPDIPEINPHISNTPAPIPCTSYAEVPEDHNQEHEDHNQEYEDQNQGHEPQEISLRPVNLGGGGGGGPIGGYNAKVAKNLIPQTTLQRKKSMPDFQELPRATGPMSREEVSALGSARREEVRRQADRAERLRANPLLYLVSPEVKVSQCK</sequence>
<accession>A0AAW1IV67</accession>
<protein>
    <submittedName>
        <fullName evidence="2">Uncharacterized protein</fullName>
    </submittedName>
</protein>
<feature type="compositionally biased region" description="Basic and acidic residues" evidence="1">
    <location>
        <begin position="152"/>
        <end position="174"/>
    </location>
</feature>
<comment type="caution">
    <text evidence="2">The sequence shown here is derived from an EMBL/GenBank/DDBJ whole genome shotgun (WGS) entry which is preliminary data.</text>
</comment>
<dbReference type="AlphaFoldDB" id="A0AAW1IV67"/>
<feature type="non-terminal residue" evidence="2">
    <location>
        <position position="1"/>
    </location>
</feature>
<evidence type="ECO:0000313" key="2">
    <source>
        <dbReference type="EMBL" id="KAK9693873.1"/>
    </source>
</evidence>
<feature type="region of interest" description="Disordered" evidence="1">
    <location>
        <begin position="134"/>
        <end position="174"/>
    </location>
</feature>
<dbReference type="Proteomes" id="UP001458880">
    <property type="component" value="Unassembled WGS sequence"/>
</dbReference>
<organism evidence="2 3">
    <name type="scientific">Popillia japonica</name>
    <name type="common">Japanese beetle</name>
    <dbReference type="NCBI Taxonomy" id="7064"/>
    <lineage>
        <taxon>Eukaryota</taxon>
        <taxon>Metazoa</taxon>
        <taxon>Ecdysozoa</taxon>
        <taxon>Arthropoda</taxon>
        <taxon>Hexapoda</taxon>
        <taxon>Insecta</taxon>
        <taxon>Pterygota</taxon>
        <taxon>Neoptera</taxon>
        <taxon>Endopterygota</taxon>
        <taxon>Coleoptera</taxon>
        <taxon>Polyphaga</taxon>
        <taxon>Scarabaeiformia</taxon>
        <taxon>Scarabaeidae</taxon>
        <taxon>Rutelinae</taxon>
        <taxon>Popillia</taxon>
    </lineage>
</organism>
<gene>
    <name evidence="2" type="ORF">QE152_g33895</name>
</gene>